<evidence type="ECO:0000313" key="2">
    <source>
        <dbReference type="Proteomes" id="UP001144204"/>
    </source>
</evidence>
<comment type="caution">
    <text evidence="1">The sequence shown here is derived from an EMBL/GenBank/DDBJ whole genome shotgun (WGS) entry which is preliminary data.</text>
</comment>
<dbReference type="RefSeq" id="WP_286136929.1">
    <property type="nucleotide sequence ID" value="NZ_BRPL01000003.1"/>
</dbReference>
<reference evidence="1" key="2">
    <citation type="journal article" date="2023" name="PLoS ONE">
        <title>Philodulcilactobacillus myokoensis gen. nov., sp. nov., a fructophilic, acidophilic, and agar-phobic lactic acid bacterium isolated from fermented vegetable extracts.</title>
        <authorList>
            <person name="Kouya T."/>
            <person name="Ishiyama Y."/>
            <person name="Ohashi S."/>
            <person name="Kumakubo R."/>
            <person name="Yamazaki T."/>
            <person name="Otaki T."/>
        </authorList>
    </citation>
    <scope>NUCLEOTIDE SEQUENCE</scope>
    <source>
        <strain evidence="1">WR16-4</strain>
    </source>
</reference>
<reference evidence="1" key="1">
    <citation type="submission" date="2022-07" db="EMBL/GenBank/DDBJ databases">
        <authorList>
            <person name="Kouya T."/>
            <person name="Ishiyama Y."/>
        </authorList>
    </citation>
    <scope>NUCLEOTIDE SEQUENCE</scope>
    <source>
        <strain evidence="1">WR16-4</strain>
    </source>
</reference>
<protein>
    <submittedName>
        <fullName evidence="1">Uncharacterized protein</fullName>
    </submittedName>
</protein>
<evidence type="ECO:0000313" key="1">
    <source>
        <dbReference type="EMBL" id="GLB47392.1"/>
    </source>
</evidence>
<accession>A0A9W6ETH5</accession>
<proteinExistence type="predicted"/>
<name>A0A9W6ETH5_9LACO</name>
<dbReference type="Proteomes" id="UP001144204">
    <property type="component" value="Unassembled WGS sequence"/>
</dbReference>
<organism evidence="1 2">
    <name type="scientific">Philodulcilactobacillus myokoensis</name>
    <dbReference type="NCBI Taxonomy" id="2929573"/>
    <lineage>
        <taxon>Bacteria</taxon>
        <taxon>Bacillati</taxon>
        <taxon>Bacillota</taxon>
        <taxon>Bacilli</taxon>
        <taxon>Lactobacillales</taxon>
        <taxon>Lactobacillaceae</taxon>
        <taxon>Philodulcilactobacillus</taxon>
    </lineage>
</organism>
<sequence>MQETKADKKQIKKVSWADVDNVSSAMDQVITLNKMIYDYLDEMNDAYSAINKKSGQFELAAFIYEFKRDYPKLSILNGQVEDIARKQGKLIENYISQLTAKGSKDSSNHEK</sequence>
<keyword evidence="2" id="KW-1185">Reference proteome</keyword>
<gene>
    <name evidence="1" type="ORF">WR164_13710</name>
</gene>
<dbReference type="EMBL" id="BRPL01000003">
    <property type="protein sequence ID" value="GLB47392.1"/>
    <property type="molecule type" value="Genomic_DNA"/>
</dbReference>
<dbReference type="AlphaFoldDB" id="A0A9W6ETH5"/>